<reference evidence="3" key="1">
    <citation type="journal article" date="2021" name="Proc. Natl. Acad. Sci. U.S.A.">
        <title>A Catalog of Tens of Thousands of Viruses from Human Metagenomes Reveals Hidden Associations with Chronic Diseases.</title>
        <authorList>
            <person name="Tisza M.J."/>
            <person name="Buck C.B."/>
        </authorList>
    </citation>
    <scope>NUCLEOTIDE SEQUENCE</scope>
    <source>
        <strain evidence="3">CtxYv12</strain>
    </source>
</reference>
<proteinExistence type="predicted"/>
<sequence length="189" mass="21207">MNKDELIKLGLTEEQATKLMEKYGNMIPQSRFNEVVEEKNKLKEDLTERDKQLSELQKNNSSNEELKKQITELQEKNKASEKEYQETLAKIKLDNALELALTTAGARNNLAVKALLKMENIKMDNDKVIGLTEQIEELKKTSDYLFKVEDKTPPAPTGTTPANPNDSGNPAEPKITLGSALGAIYNNNK</sequence>
<evidence type="ECO:0000256" key="1">
    <source>
        <dbReference type="SAM" id="Coils"/>
    </source>
</evidence>
<organism evidence="3">
    <name type="scientific">Siphoviridae sp. ctxYv12</name>
    <dbReference type="NCBI Taxonomy" id="2827974"/>
    <lineage>
        <taxon>Viruses</taxon>
        <taxon>Duplodnaviria</taxon>
        <taxon>Heunggongvirae</taxon>
        <taxon>Uroviricota</taxon>
        <taxon>Caudoviricetes</taxon>
    </lineage>
</organism>
<dbReference type="GO" id="GO:0019069">
    <property type="term" value="P:viral capsid assembly"/>
    <property type="evidence" value="ECO:0007669"/>
    <property type="project" value="InterPro"/>
</dbReference>
<keyword evidence="1" id="KW-0175">Coiled coil</keyword>
<feature type="region of interest" description="Disordered" evidence="2">
    <location>
        <begin position="148"/>
        <end position="175"/>
    </location>
</feature>
<evidence type="ECO:0000313" key="3">
    <source>
        <dbReference type="EMBL" id="DAF45716.1"/>
    </source>
</evidence>
<dbReference type="InterPro" id="IPR009636">
    <property type="entry name" value="SCAF"/>
</dbReference>
<feature type="coiled-coil region" evidence="1">
    <location>
        <begin position="39"/>
        <end position="90"/>
    </location>
</feature>
<evidence type="ECO:0000256" key="2">
    <source>
        <dbReference type="SAM" id="MobiDB-lite"/>
    </source>
</evidence>
<dbReference type="EMBL" id="BK032518">
    <property type="protein sequence ID" value="DAF45716.1"/>
    <property type="molecule type" value="Genomic_DNA"/>
</dbReference>
<name>A0A8S5S3X2_9CAUD</name>
<protein>
    <submittedName>
        <fullName evidence="3">Minor structural protein</fullName>
    </submittedName>
</protein>
<dbReference type="Pfam" id="PF06810">
    <property type="entry name" value="Phage_scaffold"/>
    <property type="match status" value="1"/>
</dbReference>
<accession>A0A8S5S3X2</accession>